<dbReference type="SUPFAM" id="SSF52096">
    <property type="entry name" value="ClpP/crotonase"/>
    <property type="match status" value="1"/>
</dbReference>
<feature type="domain" description="Enoyl-CoA hydratase/isomerase" evidence="7">
    <location>
        <begin position="70"/>
        <end position="419"/>
    </location>
</feature>
<accession>A0A3N4I9A1</accession>
<evidence type="ECO:0000313" key="9">
    <source>
        <dbReference type="Proteomes" id="UP000275078"/>
    </source>
</evidence>
<evidence type="ECO:0000256" key="2">
    <source>
        <dbReference type="ARBA" id="ARBA00004173"/>
    </source>
</evidence>
<dbReference type="PANTHER" id="PTHR43176">
    <property type="entry name" value="3-HYDROXYISOBUTYRYL-COA HYDROLASE-RELATED"/>
    <property type="match status" value="1"/>
</dbReference>
<dbReference type="NCBIfam" id="NF004127">
    <property type="entry name" value="PRK05617.1"/>
    <property type="match status" value="1"/>
</dbReference>
<evidence type="ECO:0000256" key="5">
    <source>
        <dbReference type="ARBA" id="ARBA00023128"/>
    </source>
</evidence>
<dbReference type="Pfam" id="PF16113">
    <property type="entry name" value="ECH_2"/>
    <property type="match status" value="1"/>
</dbReference>
<protein>
    <recommendedName>
        <fullName evidence="3">3-hydroxyisobutyryl-CoA hydrolase</fullName>
        <ecNumber evidence="3">3.1.2.4</ecNumber>
    </recommendedName>
    <alternativeName>
        <fullName evidence="6">3-hydroxyisobutyryl-coenzyme A hydrolase</fullName>
    </alternativeName>
</protein>
<dbReference type="Gene3D" id="3.90.226.10">
    <property type="entry name" value="2-enoyl-CoA Hydratase, Chain A, domain 1"/>
    <property type="match status" value="1"/>
</dbReference>
<dbReference type="STRING" id="1160509.A0A3N4I9A1"/>
<evidence type="ECO:0000313" key="8">
    <source>
        <dbReference type="EMBL" id="RPA80700.1"/>
    </source>
</evidence>
<dbReference type="AlphaFoldDB" id="A0A3N4I9A1"/>
<dbReference type="PANTHER" id="PTHR43176:SF3">
    <property type="entry name" value="3-HYDROXYISOBUTYRYL-COA HYDROLASE, MITOCHONDRIAL"/>
    <property type="match status" value="1"/>
</dbReference>
<comment type="subcellular location">
    <subcellularLocation>
        <location evidence="2">Mitochondrion</location>
    </subcellularLocation>
</comment>
<evidence type="ECO:0000256" key="4">
    <source>
        <dbReference type="ARBA" id="ARBA00022801"/>
    </source>
</evidence>
<evidence type="ECO:0000259" key="7">
    <source>
        <dbReference type="Pfam" id="PF16113"/>
    </source>
</evidence>
<dbReference type="OrthoDB" id="1737613at2759"/>
<evidence type="ECO:0000256" key="3">
    <source>
        <dbReference type="ARBA" id="ARBA00011915"/>
    </source>
</evidence>
<dbReference type="Proteomes" id="UP000275078">
    <property type="component" value="Unassembled WGS sequence"/>
</dbReference>
<dbReference type="CDD" id="cd06558">
    <property type="entry name" value="crotonase-like"/>
    <property type="match status" value="1"/>
</dbReference>
<gene>
    <name evidence="8" type="ORF">BJ508DRAFT_415183</name>
</gene>
<reference evidence="8 9" key="1">
    <citation type="journal article" date="2018" name="Nat. Ecol. Evol.">
        <title>Pezizomycetes genomes reveal the molecular basis of ectomycorrhizal truffle lifestyle.</title>
        <authorList>
            <person name="Murat C."/>
            <person name="Payen T."/>
            <person name="Noel B."/>
            <person name="Kuo A."/>
            <person name="Morin E."/>
            <person name="Chen J."/>
            <person name="Kohler A."/>
            <person name="Krizsan K."/>
            <person name="Balestrini R."/>
            <person name="Da Silva C."/>
            <person name="Montanini B."/>
            <person name="Hainaut M."/>
            <person name="Levati E."/>
            <person name="Barry K.W."/>
            <person name="Belfiori B."/>
            <person name="Cichocki N."/>
            <person name="Clum A."/>
            <person name="Dockter R.B."/>
            <person name="Fauchery L."/>
            <person name="Guy J."/>
            <person name="Iotti M."/>
            <person name="Le Tacon F."/>
            <person name="Lindquist E.A."/>
            <person name="Lipzen A."/>
            <person name="Malagnac F."/>
            <person name="Mello A."/>
            <person name="Molinier V."/>
            <person name="Miyauchi S."/>
            <person name="Poulain J."/>
            <person name="Riccioni C."/>
            <person name="Rubini A."/>
            <person name="Sitrit Y."/>
            <person name="Splivallo R."/>
            <person name="Traeger S."/>
            <person name="Wang M."/>
            <person name="Zifcakova L."/>
            <person name="Wipf D."/>
            <person name="Zambonelli A."/>
            <person name="Paolocci F."/>
            <person name="Nowrousian M."/>
            <person name="Ottonello S."/>
            <person name="Baldrian P."/>
            <person name="Spatafora J.W."/>
            <person name="Henrissat B."/>
            <person name="Nagy L.G."/>
            <person name="Aury J.M."/>
            <person name="Wincker P."/>
            <person name="Grigoriev I.V."/>
            <person name="Bonfante P."/>
            <person name="Martin F.M."/>
        </authorList>
    </citation>
    <scope>NUCLEOTIDE SEQUENCE [LARGE SCALE GENOMIC DNA]</scope>
    <source>
        <strain evidence="8 9">RN42</strain>
    </source>
</reference>
<proteinExistence type="predicted"/>
<evidence type="ECO:0000256" key="1">
    <source>
        <dbReference type="ARBA" id="ARBA00001709"/>
    </source>
</evidence>
<dbReference type="InterPro" id="IPR029045">
    <property type="entry name" value="ClpP/crotonase-like_dom_sf"/>
</dbReference>
<dbReference type="InterPro" id="IPR018376">
    <property type="entry name" value="Enoyl-CoA_hyd/isom_CS"/>
</dbReference>
<name>A0A3N4I9A1_ASCIM</name>
<dbReference type="GO" id="GO:0003860">
    <property type="term" value="F:3-hydroxyisobutyryl-CoA hydrolase activity"/>
    <property type="evidence" value="ECO:0007669"/>
    <property type="project" value="UniProtKB-EC"/>
</dbReference>
<keyword evidence="4 8" id="KW-0378">Hydrolase</keyword>
<keyword evidence="5" id="KW-0496">Mitochondrion</keyword>
<dbReference type="EC" id="3.1.2.4" evidence="3"/>
<sequence>MSFLRSTTSRLAQQSLRFSITKPSVASMPLRAKITSNAFSTSSPKMEVALDSLPGDDPYDVKFNSNLGLRTIELNRPKKLNALDGSMARKILPRMQEWAKSDLANLVLIKGAGGKAFCAGGDVAALVKFIKENPGGEGIEKAKEYFALEYKLDHLIATYSKPYVAIIDGITMGGGVGLSVHAPFRVATEKTLFAMPETDIGFFPDVGGSFFLSRLDGEVGTYLALTSDRLKGVANLYAGIATHYVNSSALGDLENRLSELKFDSVRNLEDKYRIINNTINEYQDTLPTDQFIPIVGLRRMAIDRCFRFNTVEEIKQALIAETQLSESEGGQPEWAKKTLETLSQRCPTSLIVSLRALREGKKWNISETFQWEYIIASHFMAHPDFAEGVSAKLIDKPARTAEYTPVDLQTATEKDISQPFFQLPKGTKILDLVGVNDKRTAYRHDWIGLPAERKVQQFVESKRVTRDEVLREFVEREEGRFGVKQKVTDILLRKTVVDEEGIVSWAKTQEVSQQ</sequence>
<keyword evidence="9" id="KW-1185">Reference proteome</keyword>
<dbReference type="InterPro" id="IPR045004">
    <property type="entry name" value="ECH_dom"/>
</dbReference>
<dbReference type="InterPro" id="IPR032259">
    <property type="entry name" value="HIBYL-CoA-H"/>
</dbReference>
<dbReference type="FunFam" id="3.90.226.10:FF:000026">
    <property type="entry name" value="3-hydroxyisobutyryl-CoA hydrolase, mitochondrial"/>
    <property type="match status" value="1"/>
</dbReference>
<evidence type="ECO:0000256" key="6">
    <source>
        <dbReference type="ARBA" id="ARBA00031181"/>
    </source>
</evidence>
<organism evidence="8 9">
    <name type="scientific">Ascobolus immersus RN42</name>
    <dbReference type="NCBI Taxonomy" id="1160509"/>
    <lineage>
        <taxon>Eukaryota</taxon>
        <taxon>Fungi</taxon>
        <taxon>Dikarya</taxon>
        <taxon>Ascomycota</taxon>
        <taxon>Pezizomycotina</taxon>
        <taxon>Pezizomycetes</taxon>
        <taxon>Pezizales</taxon>
        <taxon>Ascobolaceae</taxon>
        <taxon>Ascobolus</taxon>
    </lineage>
</organism>
<dbReference type="PROSITE" id="PS00166">
    <property type="entry name" value="ENOYL_COA_HYDRATASE"/>
    <property type="match status" value="1"/>
</dbReference>
<dbReference type="GO" id="GO:0006574">
    <property type="term" value="P:L-valine catabolic process"/>
    <property type="evidence" value="ECO:0007669"/>
    <property type="project" value="TreeGrafter"/>
</dbReference>
<dbReference type="GO" id="GO:0005739">
    <property type="term" value="C:mitochondrion"/>
    <property type="evidence" value="ECO:0007669"/>
    <property type="project" value="UniProtKB-SubCell"/>
</dbReference>
<comment type="catalytic activity">
    <reaction evidence="1">
        <text>3-hydroxy-2-methylpropanoyl-CoA + H2O = 3-hydroxy-2-methylpropanoate + CoA + H(+)</text>
        <dbReference type="Rhea" id="RHEA:20888"/>
        <dbReference type="ChEBI" id="CHEBI:11805"/>
        <dbReference type="ChEBI" id="CHEBI:15377"/>
        <dbReference type="ChEBI" id="CHEBI:15378"/>
        <dbReference type="ChEBI" id="CHEBI:57287"/>
        <dbReference type="ChEBI" id="CHEBI:57340"/>
        <dbReference type="EC" id="3.1.2.4"/>
    </reaction>
</comment>
<dbReference type="EMBL" id="ML119685">
    <property type="protein sequence ID" value="RPA80700.1"/>
    <property type="molecule type" value="Genomic_DNA"/>
</dbReference>